<keyword evidence="1" id="KW-0812">Transmembrane</keyword>
<organism evidence="3 4">
    <name type="scientific">Camellia sinensis</name>
    <name type="common">Tea plant</name>
    <name type="synonym">Thea sinensis</name>
    <dbReference type="NCBI Taxonomy" id="4442"/>
    <lineage>
        <taxon>Eukaryota</taxon>
        <taxon>Viridiplantae</taxon>
        <taxon>Streptophyta</taxon>
        <taxon>Embryophyta</taxon>
        <taxon>Tracheophyta</taxon>
        <taxon>Spermatophyta</taxon>
        <taxon>Magnoliopsida</taxon>
        <taxon>eudicotyledons</taxon>
        <taxon>Gunneridae</taxon>
        <taxon>Pentapetalae</taxon>
        <taxon>asterids</taxon>
        <taxon>Ericales</taxon>
        <taxon>Theaceae</taxon>
        <taxon>Camellia</taxon>
    </lineage>
</organism>
<accession>A0A7J7GAL0</accession>
<feature type="transmembrane region" description="Helical" evidence="1">
    <location>
        <begin position="383"/>
        <end position="401"/>
    </location>
</feature>
<keyword evidence="1" id="KW-1133">Transmembrane helix</keyword>
<dbReference type="Proteomes" id="UP000593564">
    <property type="component" value="Unassembled WGS sequence"/>
</dbReference>
<protein>
    <recommendedName>
        <fullName evidence="2">PGG domain-containing protein</fullName>
    </recommendedName>
</protein>
<name>A0A7J7GAL0_CAMSI</name>
<reference evidence="4" key="1">
    <citation type="journal article" date="2020" name="Nat. Commun.">
        <title>Genome assembly of wild tea tree DASZ reveals pedigree and selection history of tea varieties.</title>
        <authorList>
            <person name="Zhang W."/>
            <person name="Zhang Y."/>
            <person name="Qiu H."/>
            <person name="Guo Y."/>
            <person name="Wan H."/>
            <person name="Zhang X."/>
            <person name="Scossa F."/>
            <person name="Alseekh S."/>
            <person name="Zhang Q."/>
            <person name="Wang P."/>
            <person name="Xu L."/>
            <person name="Schmidt M.H."/>
            <person name="Jia X."/>
            <person name="Li D."/>
            <person name="Zhu A."/>
            <person name="Guo F."/>
            <person name="Chen W."/>
            <person name="Ni D."/>
            <person name="Usadel B."/>
            <person name="Fernie A.R."/>
            <person name="Wen W."/>
        </authorList>
    </citation>
    <scope>NUCLEOTIDE SEQUENCE [LARGE SCALE GENOMIC DNA]</scope>
    <source>
        <strain evidence="4">cv. G240</strain>
    </source>
</reference>
<dbReference type="InterPro" id="IPR026961">
    <property type="entry name" value="PGG_dom"/>
</dbReference>
<feature type="domain" description="PGG" evidence="2">
    <location>
        <begin position="250"/>
        <end position="279"/>
    </location>
</feature>
<dbReference type="Pfam" id="PF13857">
    <property type="entry name" value="Ank_5"/>
    <property type="match status" value="1"/>
</dbReference>
<dbReference type="Pfam" id="PF12796">
    <property type="entry name" value="Ank_2"/>
    <property type="match status" value="1"/>
</dbReference>
<comment type="caution">
    <text evidence="3">The sequence shown here is derived from an EMBL/GenBank/DDBJ whole genome shotgun (WGS) entry which is preliminary data.</text>
</comment>
<dbReference type="SUPFAM" id="SSF48403">
    <property type="entry name" value="Ankyrin repeat"/>
    <property type="match status" value="1"/>
</dbReference>
<dbReference type="SMART" id="SM00248">
    <property type="entry name" value="ANK"/>
    <property type="match status" value="4"/>
</dbReference>
<gene>
    <name evidence="3" type="ORF">HYC85_027637</name>
</gene>
<feature type="transmembrane region" description="Helical" evidence="1">
    <location>
        <begin position="355"/>
        <end position="377"/>
    </location>
</feature>
<dbReference type="AlphaFoldDB" id="A0A7J7GAL0"/>
<dbReference type="Pfam" id="PF13962">
    <property type="entry name" value="PGG"/>
    <property type="match status" value="1"/>
</dbReference>
<evidence type="ECO:0000313" key="4">
    <source>
        <dbReference type="Proteomes" id="UP000593564"/>
    </source>
</evidence>
<feature type="transmembrane region" description="Helical" evidence="1">
    <location>
        <begin position="408"/>
        <end position="425"/>
    </location>
</feature>
<feature type="transmembrane region" description="Helical" evidence="1">
    <location>
        <begin position="431"/>
        <end position="448"/>
    </location>
</feature>
<dbReference type="PANTHER" id="PTHR24128:SF24">
    <property type="entry name" value="ANKYRIN REPEAT PROTEIN"/>
    <property type="match status" value="1"/>
</dbReference>
<evidence type="ECO:0000256" key="1">
    <source>
        <dbReference type="SAM" id="Phobius"/>
    </source>
</evidence>
<reference evidence="3 4" key="2">
    <citation type="submission" date="2020-07" db="EMBL/GenBank/DDBJ databases">
        <title>Genome assembly of wild tea tree DASZ reveals pedigree and selection history of tea varieties.</title>
        <authorList>
            <person name="Zhang W."/>
        </authorList>
    </citation>
    <scope>NUCLEOTIDE SEQUENCE [LARGE SCALE GENOMIC DNA]</scope>
    <source>
        <strain evidence="4">cv. G240</strain>
        <tissue evidence="3">Leaf</tissue>
    </source>
</reference>
<sequence length="464" mass="51981">MMRLMPSFGKKLNPQGLSPLDLALQSRERLSPSDPDLQKMEKLSSEDRDLRNRITLTISRLINFDKELIRVKGRGSFTPLHYVAEKGDIDLLAEFLLACPESIMDRTIRDETALHIAVKNSKLQAFKVLLGWLRRIRKHHRVLGWKDDEGNTLLHIGVSTSQTQIVKSLLKMNNLDKNAKNLDGRTALDIAIVNPGEAEREIKEALDHAGASKSASLPKDYSFAEFFMSPQRIIESFTERWFYQGRELTMETRNAIPVVAVLIATATFQAILSPPGGVVGGMGDNNNQLTTNENHINTTIMSATTTSNLIPTNNVSYINATIFTNTAATVDPSKRVLFKATRFNGPITYKSFFKIFYSLNTLCFLTSVMGIIFLFPYQYFSGFVYSPLFLLMLSYGVSFFVISPSSSYTIVVFLLLCVFTALLYFMAPLIIAMGGNLVAVFPLILVVGHQKKRLQMLLHLLEGS</sequence>
<dbReference type="InterPro" id="IPR036770">
    <property type="entry name" value="Ankyrin_rpt-contain_sf"/>
</dbReference>
<keyword evidence="4" id="KW-1185">Reference proteome</keyword>
<keyword evidence="1" id="KW-0472">Membrane</keyword>
<proteinExistence type="predicted"/>
<dbReference type="Gene3D" id="1.25.40.20">
    <property type="entry name" value="Ankyrin repeat-containing domain"/>
    <property type="match status" value="1"/>
</dbReference>
<evidence type="ECO:0000259" key="2">
    <source>
        <dbReference type="Pfam" id="PF13962"/>
    </source>
</evidence>
<dbReference type="InterPro" id="IPR002110">
    <property type="entry name" value="Ankyrin_rpt"/>
</dbReference>
<dbReference type="EMBL" id="JACBKZ010000013">
    <property type="protein sequence ID" value="KAF5936508.1"/>
    <property type="molecule type" value="Genomic_DNA"/>
</dbReference>
<evidence type="ECO:0000313" key="3">
    <source>
        <dbReference type="EMBL" id="KAF5936508.1"/>
    </source>
</evidence>
<dbReference type="PANTHER" id="PTHR24128">
    <property type="entry name" value="HOMEOBOX PROTEIN WARIAI"/>
    <property type="match status" value="1"/>
</dbReference>